<accession>A0A8H4VT95</accession>
<evidence type="ECO:0000256" key="8">
    <source>
        <dbReference type="SAM" id="Phobius"/>
    </source>
</evidence>
<dbReference type="GO" id="GO:0016705">
    <property type="term" value="F:oxidoreductase activity, acting on paired donors, with incorporation or reduction of molecular oxygen"/>
    <property type="evidence" value="ECO:0007669"/>
    <property type="project" value="InterPro"/>
</dbReference>
<name>A0A8H4VT95_9AGAR</name>
<dbReference type="PROSITE" id="PS00086">
    <property type="entry name" value="CYTOCHROME_P450"/>
    <property type="match status" value="1"/>
</dbReference>
<dbReference type="InterPro" id="IPR017972">
    <property type="entry name" value="Cyt_P450_CS"/>
</dbReference>
<dbReference type="PANTHER" id="PTHR46206">
    <property type="entry name" value="CYTOCHROME P450"/>
    <property type="match status" value="1"/>
</dbReference>
<keyword evidence="8" id="KW-1133">Transmembrane helix</keyword>
<dbReference type="SUPFAM" id="SSF48264">
    <property type="entry name" value="Cytochrome P450"/>
    <property type="match status" value="1"/>
</dbReference>
<organism evidence="9 10">
    <name type="scientific">Agrocybe pediades</name>
    <dbReference type="NCBI Taxonomy" id="84607"/>
    <lineage>
        <taxon>Eukaryota</taxon>
        <taxon>Fungi</taxon>
        <taxon>Dikarya</taxon>
        <taxon>Basidiomycota</taxon>
        <taxon>Agaricomycotina</taxon>
        <taxon>Agaricomycetes</taxon>
        <taxon>Agaricomycetidae</taxon>
        <taxon>Agaricales</taxon>
        <taxon>Agaricineae</taxon>
        <taxon>Strophariaceae</taxon>
        <taxon>Agrocybe</taxon>
    </lineage>
</organism>
<dbReference type="InterPro" id="IPR001128">
    <property type="entry name" value="Cyt_P450"/>
</dbReference>
<dbReference type="Proteomes" id="UP000521872">
    <property type="component" value="Unassembled WGS sequence"/>
</dbReference>
<dbReference type="EMBL" id="JAACJL010000016">
    <property type="protein sequence ID" value="KAF4619184.1"/>
    <property type="molecule type" value="Genomic_DNA"/>
</dbReference>
<keyword evidence="8" id="KW-0472">Membrane</keyword>
<sequence length="548" mass="63199">MCKPHLPTDRPNRRLCQVLRVIPSSRSDSHYPTQLPFFLTTMIVQAILAILITHYCISLYRRSKLRHIPTLGYSWPLLSYITAFKYEKHGFKLVEEGYRKFPNKVWKIRTLDEQAGDGWYIIANGTQSVEDISKAPNDQLSSTIFFGSVVRLGMKKNIVLQYHEMYREIRDTLEDSLKLTSTGDEWVTLPLSQTILEACARVYARLVVGHPHSENPEYTRIFAGAVKHILEGKNLRVYPKFLRPFISRVSINTHGDIQRLADLIEPLLKAIKREEKKHNGDDWPEKPKNILSWTLDEAQRSGASELPCDIAKRLYLTALSLEGISRTVALALYELSIRPASVYLNEIREEVRAVIEEVARFSPAPDQDALKLYEEQRGWEKIAIDMMHKLDSFVKEVLRYHDNQPVHLGSRVLKDFVFSDGTFIPAGSTLFVNSRGAHMDEELLENADTFNGFRYFKEQDQDQPRALAEQVGARDPLTRTAFAYYTFGYGKHACPGRFTASYIIKTMLARILTDYDFELTESTQVYAETHRFPDESAMEMRFRKKVEE</sequence>
<evidence type="ECO:0000256" key="2">
    <source>
        <dbReference type="ARBA" id="ARBA00010617"/>
    </source>
</evidence>
<dbReference type="Pfam" id="PF00067">
    <property type="entry name" value="p450"/>
    <property type="match status" value="1"/>
</dbReference>
<dbReference type="CDD" id="cd11041">
    <property type="entry name" value="CYP503A1-like"/>
    <property type="match status" value="1"/>
</dbReference>
<dbReference type="GO" id="GO:0005506">
    <property type="term" value="F:iron ion binding"/>
    <property type="evidence" value="ECO:0007669"/>
    <property type="project" value="InterPro"/>
</dbReference>
<keyword evidence="8" id="KW-0812">Transmembrane</keyword>
<dbReference type="InterPro" id="IPR036396">
    <property type="entry name" value="Cyt_P450_sf"/>
</dbReference>
<dbReference type="AlphaFoldDB" id="A0A8H4VT95"/>
<feature type="transmembrane region" description="Helical" evidence="8">
    <location>
        <begin position="35"/>
        <end position="57"/>
    </location>
</feature>
<dbReference type="GO" id="GO:0004497">
    <property type="term" value="F:monooxygenase activity"/>
    <property type="evidence" value="ECO:0007669"/>
    <property type="project" value="UniProtKB-KW"/>
</dbReference>
<proteinExistence type="inferred from homology"/>
<keyword evidence="10" id="KW-1185">Reference proteome</keyword>
<comment type="caution">
    <text evidence="9">The sequence shown here is derived from an EMBL/GenBank/DDBJ whole genome shotgun (WGS) entry which is preliminary data.</text>
</comment>
<evidence type="ECO:0000256" key="5">
    <source>
        <dbReference type="ARBA" id="ARBA00023004"/>
    </source>
</evidence>
<dbReference type="InterPro" id="IPR002403">
    <property type="entry name" value="Cyt_P450_E_grp-IV"/>
</dbReference>
<comment type="similarity">
    <text evidence="2 7">Belongs to the cytochrome P450 family.</text>
</comment>
<feature type="binding site" description="axial binding residue" evidence="6">
    <location>
        <position position="494"/>
    </location>
    <ligand>
        <name>heme</name>
        <dbReference type="ChEBI" id="CHEBI:30413"/>
    </ligand>
    <ligandPart>
        <name>Fe</name>
        <dbReference type="ChEBI" id="CHEBI:18248"/>
    </ligandPart>
</feature>
<keyword evidence="6 7" id="KW-0349">Heme</keyword>
<evidence type="ECO:0000256" key="3">
    <source>
        <dbReference type="ARBA" id="ARBA00022723"/>
    </source>
</evidence>
<dbReference type="PANTHER" id="PTHR46206:SF4">
    <property type="entry name" value="P450, PUTATIVE (EUROFUNG)-RELATED"/>
    <property type="match status" value="1"/>
</dbReference>
<evidence type="ECO:0000256" key="4">
    <source>
        <dbReference type="ARBA" id="ARBA00023002"/>
    </source>
</evidence>
<evidence type="ECO:0008006" key="11">
    <source>
        <dbReference type="Google" id="ProtNLM"/>
    </source>
</evidence>
<evidence type="ECO:0000313" key="10">
    <source>
        <dbReference type="Proteomes" id="UP000521872"/>
    </source>
</evidence>
<dbReference type="Gene3D" id="1.10.630.10">
    <property type="entry name" value="Cytochrome P450"/>
    <property type="match status" value="1"/>
</dbReference>
<reference evidence="9 10" key="1">
    <citation type="submission" date="2019-12" db="EMBL/GenBank/DDBJ databases">
        <authorList>
            <person name="Floudas D."/>
            <person name="Bentzer J."/>
            <person name="Ahren D."/>
            <person name="Johansson T."/>
            <person name="Persson P."/>
            <person name="Tunlid A."/>
        </authorList>
    </citation>
    <scope>NUCLEOTIDE SEQUENCE [LARGE SCALE GENOMIC DNA]</scope>
    <source>
        <strain evidence="9 10">CBS 102.39</strain>
    </source>
</reference>
<keyword evidence="5 6" id="KW-0408">Iron</keyword>
<dbReference type="PRINTS" id="PR00465">
    <property type="entry name" value="EP450IV"/>
</dbReference>
<dbReference type="GO" id="GO:0020037">
    <property type="term" value="F:heme binding"/>
    <property type="evidence" value="ECO:0007669"/>
    <property type="project" value="InterPro"/>
</dbReference>
<keyword evidence="7" id="KW-0503">Monooxygenase</keyword>
<keyword evidence="4 7" id="KW-0560">Oxidoreductase</keyword>
<evidence type="ECO:0000256" key="1">
    <source>
        <dbReference type="ARBA" id="ARBA00001971"/>
    </source>
</evidence>
<keyword evidence="3 6" id="KW-0479">Metal-binding</keyword>
<comment type="cofactor">
    <cofactor evidence="1 6">
        <name>heme</name>
        <dbReference type="ChEBI" id="CHEBI:30413"/>
    </cofactor>
</comment>
<gene>
    <name evidence="9" type="ORF">D9613_004689</name>
</gene>
<protein>
    <recommendedName>
        <fullName evidence="11">Cytochrome P450</fullName>
    </recommendedName>
</protein>
<evidence type="ECO:0000313" key="9">
    <source>
        <dbReference type="EMBL" id="KAF4619184.1"/>
    </source>
</evidence>
<evidence type="ECO:0000256" key="6">
    <source>
        <dbReference type="PIRSR" id="PIRSR602403-1"/>
    </source>
</evidence>
<evidence type="ECO:0000256" key="7">
    <source>
        <dbReference type="RuleBase" id="RU000461"/>
    </source>
</evidence>